<dbReference type="RefSeq" id="XP_025470234.1">
    <property type="nucleotide sequence ID" value="XM_025615507.1"/>
</dbReference>
<evidence type="ECO:0000313" key="2">
    <source>
        <dbReference type="EMBL" id="PWY93473.1"/>
    </source>
</evidence>
<organism evidence="2 3">
    <name type="scientific">Aspergillus sclerotioniger CBS 115572</name>
    <dbReference type="NCBI Taxonomy" id="1450535"/>
    <lineage>
        <taxon>Eukaryota</taxon>
        <taxon>Fungi</taxon>
        <taxon>Dikarya</taxon>
        <taxon>Ascomycota</taxon>
        <taxon>Pezizomycotina</taxon>
        <taxon>Eurotiomycetes</taxon>
        <taxon>Eurotiomycetidae</taxon>
        <taxon>Eurotiales</taxon>
        <taxon>Aspergillaceae</taxon>
        <taxon>Aspergillus</taxon>
        <taxon>Aspergillus subgen. Circumdati</taxon>
    </lineage>
</organism>
<comment type="caution">
    <text evidence="2">The sequence shown here is derived from an EMBL/GenBank/DDBJ whole genome shotgun (WGS) entry which is preliminary data.</text>
</comment>
<evidence type="ECO:0000313" key="3">
    <source>
        <dbReference type="Proteomes" id="UP000246702"/>
    </source>
</evidence>
<keyword evidence="3" id="KW-1185">Reference proteome</keyword>
<name>A0A317X4H1_9EURO</name>
<reference evidence="2 3" key="1">
    <citation type="submission" date="2016-12" db="EMBL/GenBank/DDBJ databases">
        <title>The genomes of Aspergillus section Nigri reveals drivers in fungal speciation.</title>
        <authorList>
            <consortium name="DOE Joint Genome Institute"/>
            <person name="Vesth T.C."/>
            <person name="Nybo J."/>
            <person name="Theobald S."/>
            <person name="Brandl J."/>
            <person name="Frisvad J.C."/>
            <person name="Nielsen K.F."/>
            <person name="Lyhne E.K."/>
            <person name="Kogle M.E."/>
            <person name="Kuo A."/>
            <person name="Riley R."/>
            <person name="Clum A."/>
            <person name="Nolan M."/>
            <person name="Lipzen A."/>
            <person name="Salamov A."/>
            <person name="Henrissat B."/>
            <person name="Wiebenga A."/>
            <person name="De Vries R.P."/>
            <person name="Grigoriev I.V."/>
            <person name="Mortensen U.H."/>
            <person name="Andersen M.R."/>
            <person name="Baker S.E."/>
        </authorList>
    </citation>
    <scope>NUCLEOTIDE SEQUENCE [LARGE SCALE GENOMIC DNA]</scope>
    <source>
        <strain evidence="2 3">CBS 115572</strain>
    </source>
</reference>
<feature type="region of interest" description="Disordered" evidence="1">
    <location>
        <begin position="1"/>
        <end position="33"/>
    </location>
</feature>
<evidence type="ECO:0000256" key="1">
    <source>
        <dbReference type="SAM" id="MobiDB-lite"/>
    </source>
</evidence>
<protein>
    <submittedName>
        <fullName evidence="2">Uncharacterized protein</fullName>
    </submittedName>
</protein>
<dbReference type="AlphaFoldDB" id="A0A317X4H1"/>
<dbReference type="Proteomes" id="UP000246702">
    <property type="component" value="Unassembled WGS sequence"/>
</dbReference>
<dbReference type="GeneID" id="37117650"/>
<dbReference type="EMBL" id="MSFK01000006">
    <property type="protein sequence ID" value="PWY93473.1"/>
    <property type="molecule type" value="Genomic_DNA"/>
</dbReference>
<gene>
    <name evidence="2" type="ORF">BO94DRAFT_582855</name>
</gene>
<sequence>MDDASHKNHRFYRHRDKEESISTRCLHKQHPRRHVISATPPRSRQKAEFNLMVFTSYRAINMGTHGNYCVTDSSEDPDQRSAPFIYVSFNQESSLKYRQVLSICAA</sequence>
<accession>A0A317X4H1</accession>
<proteinExistence type="predicted"/>